<organism evidence="2 4">
    <name type="scientific">Alkalihalobacillus alcalophilus ATCC 27647 = CGMCC 1.3604</name>
    <dbReference type="NCBI Taxonomy" id="1218173"/>
    <lineage>
        <taxon>Bacteria</taxon>
        <taxon>Bacillati</taxon>
        <taxon>Bacillota</taxon>
        <taxon>Bacilli</taxon>
        <taxon>Bacillales</taxon>
        <taxon>Bacillaceae</taxon>
        <taxon>Alkalihalobacillus</taxon>
    </lineage>
</organism>
<reference evidence="2 4" key="1">
    <citation type="journal article" date="2014" name="Genome Announc.">
        <title>Draft Genome Sequence of Bacillus alcalophilus AV1934, a Classic Alkaliphile Isolated from Human Feces in 1934.</title>
        <authorList>
            <person name="Attie O."/>
            <person name="Jayaprakash A."/>
            <person name="Shah H."/>
            <person name="Paulsen I.T."/>
            <person name="Morino M."/>
            <person name="Takahashi Y."/>
            <person name="Narumi I."/>
            <person name="Sachidanandam R."/>
            <person name="Satoh K."/>
            <person name="Ito M."/>
            <person name="Krulwich T.A."/>
        </authorList>
    </citation>
    <scope>NUCLEOTIDE SEQUENCE [LARGE SCALE GENOMIC DNA]</scope>
    <source>
        <strain evidence="2 4">AV1934</strain>
    </source>
</reference>
<keyword evidence="1" id="KW-1133">Transmembrane helix</keyword>
<dbReference type="EMBL" id="ALPT02000082">
    <property type="protein sequence ID" value="KGA96078.1"/>
    <property type="molecule type" value="Genomic_DNA"/>
</dbReference>
<dbReference type="Pfam" id="PF09578">
    <property type="entry name" value="Spore_YabQ"/>
    <property type="match status" value="1"/>
</dbReference>
<keyword evidence="2" id="KW-0167">Capsid protein</keyword>
<feature type="transmembrane region" description="Helical" evidence="1">
    <location>
        <begin position="39"/>
        <end position="62"/>
    </location>
</feature>
<dbReference type="InterPro" id="IPR019074">
    <property type="entry name" value="YabQ"/>
</dbReference>
<accession>A0A094WJE4</accession>
<dbReference type="eggNOG" id="ENOG5032RAH">
    <property type="taxonomic scope" value="Bacteria"/>
</dbReference>
<feature type="transmembrane region" description="Helical" evidence="1">
    <location>
        <begin position="98"/>
        <end position="121"/>
    </location>
</feature>
<dbReference type="RefSeq" id="WP_003322388.1">
    <property type="nucleotide sequence ID" value="NZ_ALPT02000082.1"/>
</dbReference>
<dbReference type="AlphaFoldDB" id="A0A094WJE4"/>
<keyword evidence="4" id="KW-1185">Reference proteome</keyword>
<evidence type="ECO:0000256" key="1">
    <source>
        <dbReference type="SAM" id="Phobius"/>
    </source>
</evidence>
<evidence type="ECO:0000313" key="5">
    <source>
        <dbReference type="Proteomes" id="UP000297014"/>
    </source>
</evidence>
<evidence type="ECO:0000313" key="4">
    <source>
        <dbReference type="Proteomes" id="UP000002754"/>
    </source>
</evidence>
<dbReference type="EMBL" id="JALP01000336">
    <property type="protein sequence ID" value="THG88689.1"/>
    <property type="molecule type" value="Genomic_DNA"/>
</dbReference>
<dbReference type="OrthoDB" id="1653819at2"/>
<evidence type="ECO:0000313" key="2">
    <source>
        <dbReference type="EMBL" id="KGA96078.1"/>
    </source>
</evidence>
<feature type="transmembrane region" description="Helical" evidence="1">
    <location>
        <begin position="6"/>
        <end position="27"/>
    </location>
</feature>
<reference evidence="3 5" key="2">
    <citation type="submission" date="2014-01" db="EMBL/GenBank/DDBJ databases">
        <title>Draft genome sequencing of Bacillus alcalophilus CGMCC 1.3604.</title>
        <authorList>
            <person name="Yang J."/>
            <person name="Diao L."/>
            <person name="Yang S."/>
        </authorList>
    </citation>
    <scope>NUCLEOTIDE SEQUENCE [LARGE SCALE GENOMIC DNA]</scope>
    <source>
        <strain evidence="3 5">CGMCC 1.3604</strain>
    </source>
</reference>
<dbReference type="STRING" id="1218173.BALCAV_0218525"/>
<keyword evidence="2" id="KW-0946">Virion</keyword>
<keyword evidence="1" id="KW-0472">Membrane</keyword>
<comment type="caution">
    <text evidence="2">The sequence shown here is derived from an EMBL/GenBank/DDBJ whole genome shotgun (WGS) entry which is preliminary data.</text>
</comment>
<gene>
    <name evidence="3" type="ORF">AJ85_00830</name>
    <name evidence="2" type="ORF">BALCAV_0218525</name>
</gene>
<protein>
    <submittedName>
        <fullName evidence="2">Spore coat protein</fullName>
    </submittedName>
</protein>
<name>A0A094WJE4_ALKAL</name>
<dbReference type="Proteomes" id="UP000297014">
    <property type="component" value="Unassembled WGS sequence"/>
</dbReference>
<sequence>MSLTVQFYTMLSMFAFGLWAGASIDTYRRFSKERSSFHWLTALNDLVFWLLQGFVLFYVLLQVNNGEIRFYVFLAILCGYAAYQALCRQLYLKILEWLIQAFIAIYKFMTKLLTILLINPIKYVLKLLYSLCMMIITTCLTIIIFILKTVWKITKWVLNSILKVTMLYKLTDKLQIWLKPYVKKIKDLWEVMRKKLKKRKD</sequence>
<dbReference type="NCBIfam" id="TIGR02893">
    <property type="entry name" value="spore_yabQ"/>
    <property type="match status" value="1"/>
</dbReference>
<feature type="transmembrane region" description="Helical" evidence="1">
    <location>
        <begin position="68"/>
        <end position="86"/>
    </location>
</feature>
<keyword evidence="1" id="KW-0812">Transmembrane</keyword>
<feature type="transmembrane region" description="Helical" evidence="1">
    <location>
        <begin position="127"/>
        <end position="147"/>
    </location>
</feature>
<evidence type="ECO:0000313" key="3">
    <source>
        <dbReference type="EMBL" id="THG88689.1"/>
    </source>
</evidence>
<proteinExistence type="predicted"/>
<dbReference type="Proteomes" id="UP000002754">
    <property type="component" value="Unassembled WGS sequence"/>
</dbReference>